<comment type="caution">
    <text evidence="1">The sequence shown here is derived from an EMBL/GenBank/DDBJ whole genome shotgun (WGS) entry which is preliminary data.</text>
</comment>
<protein>
    <submittedName>
        <fullName evidence="1">Supernatant protein factor, C-terminal domain-containing protein</fullName>
    </submittedName>
</protein>
<proteinExistence type="predicted"/>
<sequence>MYRTHTSWLAIICFSLLTLLPVLVSPHMIEIPASKKECFFEDLHEHDQMSVTYQVGEGGHLDIDFWVGAHALCFVPTYLSGQLTDPNDVALAKHMKQSTGSVSITAETDGRYEYCFSNQMSSIADKFVSFNVHGIIYMTDDDVVAPVEREIRSLAIGLTSVKDEQEYIVVRERRHRDTAESTNTRVKWWSVLQAIVLFSVVGWQVYYLKSFFEVKRVI</sequence>
<reference evidence="1" key="1">
    <citation type="journal article" date="2021" name="New Phytol.">
        <title>Evolutionary innovations through gain and loss of genes in the ectomycorrhizal Boletales.</title>
        <authorList>
            <person name="Wu G."/>
            <person name="Miyauchi S."/>
            <person name="Morin E."/>
            <person name="Kuo A."/>
            <person name="Drula E."/>
            <person name="Varga T."/>
            <person name="Kohler A."/>
            <person name="Feng B."/>
            <person name="Cao Y."/>
            <person name="Lipzen A."/>
            <person name="Daum C."/>
            <person name="Hundley H."/>
            <person name="Pangilinan J."/>
            <person name="Johnson J."/>
            <person name="Barry K."/>
            <person name="LaButti K."/>
            <person name="Ng V."/>
            <person name="Ahrendt S."/>
            <person name="Min B."/>
            <person name="Choi I.G."/>
            <person name="Park H."/>
            <person name="Plett J.M."/>
            <person name="Magnuson J."/>
            <person name="Spatafora J.W."/>
            <person name="Nagy L.G."/>
            <person name="Henrissat B."/>
            <person name="Grigoriev I.V."/>
            <person name="Yang Z.L."/>
            <person name="Xu J."/>
            <person name="Martin F.M."/>
        </authorList>
    </citation>
    <scope>NUCLEOTIDE SEQUENCE</scope>
    <source>
        <strain evidence="1">KUC20120723A-06</strain>
    </source>
</reference>
<evidence type="ECO:0000313" key="1">
    <source>
        <dbReference type="EMBL" id="KAH7930020.1"/>
    </source>
</evidence>
<organism evidence="1 2">
    <name type="scientific">Leucogyrophana mollusca</name>
    <dbReference type="NCBI Taxonomy" id="85980"/>
    <lineage>
        <taxon>Eukaryota</taxon>
        <taxon>Fungi</taxon>
        <taxon>Dikarya</taxon>
        <taxon>Basidiomycota</taxon>
        <taxon>Agaricomycotina</taxon>
        <taxon>Agaricomycetes</taxon>
        <taxon>Agaricomycetidae</taxon>
        <taxon>Boletales</taxon>
        <taxon>Boletales incertae sedis</taxon>
        <taxon>Leucogyrophana</taxon>
    </lineage>
</organism>
<name>A0ACB8BXZ0_9AGAM</name>
<keyword evidence="2" id="KW-1185">Reference proteome</keyword>
<evidence type="ECO:0000313" key="2">
    <source>
        <dbReference type="Proteomes" id="UP000790709"/>
    </source>
</evidence>
<dbReference type="Proteomes" id="UP000790709">
    <property type="component" value="Unassembled WGS sequence"/>
</dbReference>
<gene>
    <name evidence="1" type="ORF">BV22DRAFT_1028767</name>
</gene>
<dbReference type="EMBL" id="MU266335">
    <property type="protein sequence ID" value="KAH7930020.1"/>
    <property type="molecule type" value="Genomic_DNA"/>
</dbReference>
<accession>A0ACB8BXZ0</accession>